<evidence type="ECO:0000313" key="1">
    <source>
        <dbReference type="EMBL" id="KAF9475505.1"/>
    </source>
</evidence>
<dbReference type="EMBL" id="MU155329">
    <property type="protein sequence ID" value="KAF9475505.1"/>
    <property type="molecule type" value="Genomic_DNA"/>
</dbReference>
<organism evidence="1 2">
    <name type="scientific">Pholiota conissans</name>
    <dbReference type="NCBI Taxonomy" id="109636"/>
    <lineage>
        <taxon>Eukaryota</taxon>
        <taxon>Fungi</taxon>
        <taxon>Dikarya</taxon>
        <taxon>Basidiomycota</taxon>
        <taxon>Agaricomycotina</taxon>
        <taxon>Agaricomycetes</taxon>
        <taxon>Agaricomycetidae</taxon>
        <taxon>Agaricales</taxon>
        <taxon>Agaricineae</taxon>
        <taxon>Strophariaceae</taxon>
        <taxon>Pholiota</taxon>
    </lineage>
</organism>
<dbReference type="Proteomes" id="UP000807469">
    <property type="component" value="Unassembled WGS sequence"/>
</dbReference>
<keyword evidence="2" id="KW-1185">Reference proteome</keyword>
<sequence length="190" mass="21998">MTLHAYWILYIRSELWWSLSQLRKHEDSLAFAMRNRLNERKHPNTHQADLQYHPKRLICRQLLRGSGPCEANRQHCCKPTPVQESADKYSGSGGCYWKFLLICLRAGFPKDVSFQGKIYEEDRVIYYYRSTGDWDNLDEFLHKNSRTNGAQGANEHRYAKSLAEAITDRCECGASGVGFEVAHSVEDNYS</sequence>
<gene>
    <name evidence="1" type="ORF">BDN70DRAFT_247926</name>
</gene>
<reference evidence="1" key="1">
    <citation type="submission" date="2020-11" db="EMBL/GenBank/DDBJ databases">
        <authorList>
            <consortium name="DOE Joint Genome Institute"/>
            <person name="Ahrendt S."/>
            <person name="Riley R."/>
            <person name="Andreopoulos W."/>
            <person name="Labutti K."/>
            <person name="Pangilinan J."/>
            <person name="Ruiz-Duenas F.J."/>
            <person name="Barrasa J.M."/>
            <person name="Sanchez-Garcia M."/>
            <person name="Camarero S."/>
            <person name="Miyauchi S."/>
            <person name="Serrano A."/>
            <person name="Linde D."/>
            <person name="Babiker R."/>
            <person name="Drula E."/>
            <person name="Ayuso-Fernandez I."/>
            <person name="Pacheco R."/>
            <person name="Padilla G."/>
            <person name="Ferreira P."/>
            <person name="Barriuso J."/>
            <person name="Kellner H."/>
            <person name="Castanera R."/>
            <person name="Alfaro M."/>
            <person name="Ramirez L."/>
            <person name="Pisabarro A.G."/>
            <person name="Kuo A."/>
            <person name="Tritt A."/>
            <person name="Lipzen A."/>
            <person name="He G."/>
            <person name="Yan M."/>
            <person name="Ng V."/>
            <person name="Cullen D."/>
            <person name="Martin F."/>
            <person name="Rosso M.-N."/>
            <person name="Henrissat B."/>
            <person name="Hibbett D."/>
            <person name="Martinez A.T."/>
            <person name="Grigoriev I.V."/>
        </authorList>
    </citation>
    <scope>NUCLEOTIDE SEQUENCE</scope>
    <source>
        <strain evidence="1">CIRM-BRFM 674</strain>
    </source>
</reference>
<protein>
    <submittedName>
        <fullName evidence="1">Uncharacterized protein</fullName>
    </submittedName>
</protein>
<dbReference type="AlphaFoldDB" id="A0A9P5YX33"/>
<proteinExistence type="predicted"/>
<name>A0A9P5YX33_9AGAR</name>
<evidence type="ECO:0000313" key="2">
    <source>
        <dbReference type="Proteomes" id="UP000807469"/>
    </source>
</evidence>
<comment type="caution">
    <text evidence="1">The sequence shown here is derived from an EMBL/GenBank/DDBJ whole genome shotgun (WGS) entry which is preliminary data.</text>
</comment>
<accession>A0A9P5YX33</accession>